<dbReference type="Pfam" id="PF06744">
    <property type="entry name" value="IcmF_C"/>
    <property type="match status" value="1"/>
</dbReference>
<dbReference type="Pfam" id="PF14331">
    <property type="entry name" value="IcmF-related_N"/>
    <property type="match status" value="1"/>
</dbReference>
<feature type="transmembrane region" description="Helical" evidence="1">
    <location>
        <begin position="439"/>
        <end position="464"/>
    </location>
</feature>
<dbReference type="InterPro" id="IPR017731">
    <property type="entry name" value="TssM1-like"/>
</dbReference>
<dbReference type="InterPro" id="IPR053156">
    <property type="entry name" value="T6SS_TssM-like"/>
</dbReference>
<dbReference type="AlphaFoldDB" id="A0A380WP62"/>
<proteinExistence type="predicted"/>
<keyword evidence="1" id="KW-1133">Transmembrane helix</keyword>
<dbReference type="RefSeq" id="WP_115732031.1">
    <property type="nucleotide sequence ID" value="NZ_BAAAVY010000002.1"/>
</dbReference>
<feature type="domain" description="Type VI secretion system IcmF C-terminal" evidence="2">
    <location>
        <begin position="1054"/>
        <end position="1160"/>
    </location>
</feature>
<keyword evidence="1" id="KW-0472">Membrane</keyword>
<evidence type="ECO:0000259" key="3">
    <source>
        <dbReference type="Pfam" id="PF06761"/>
    </source>
</evidence>
<feature type="transmembrane region" description="Helical" evidence="1">
    <location>
        <begin position="15"/>
        <end position="37"/>
    </location>
</feature>
<feature type="transmembrane region" description="Helical" evidence="1">
    <location>
        <begin position="49"/>
        <end position="68"/>
    </location>
</feature>
<dbReference type="EMBL" id="UFSM01000001">
    <property type="protein sequence ID" value="SUU89954.1"/>
    <property type="molecule type" value="Genomic_DNA"/>
</dbReference>
<dbReference type="InterPro" id="IPR009612">
    <property type="entry name" value="IcmF-rel"/>
</dbReference>
<dbReference type="SUPFAM" id="SSF52540">
    <property type="entry name" value="P-loop containing nucleoside triphosphate hydrolases"/>
    <property type="match status" value="1"/>
</dbReference>
<feature type="domain" description="IcmF-related" evidence="3">
    <location>
        <begin position="527"/>
        <end position="802"/>
    </location>
</feature>
<dbReference type="Pfam" id="PF06761">
    <property type="entry name" value="IcmF-related"/>
    <property type="match status" value="1"/>
</dbReference>
<feature type="domain" description="Type VI secretion system component TssM1 N-terminal" evidence="4">
    <location>
        <begin position="194"/>
        <end position="447"/>
    </location>
</feature>
<dbReference type="Proteomes" id="UP000254701">
    <property type="component" value="Unassembled WGS sequence"/>
</dbReference>
<gene>
    <name evidence="5" type="ORF">NCTC10684_03197</name>
</gene>
<accession>A0A380WP62</accession>
<sequence>MFILRFLWSVLTSRWLWTLIGLTLLSLIIWIFGPIVAVGQSTPFASETVRMALIAGLVILWLIWLILAQRRAIRANRMFVAEIAAAPVEKPLTAGEQSVAAVGAKFQGLMDEMKRRKLGGRKLLRDMPWYVIVGPPATGKTTALRQSGLNFPIDLTDDIQGVGGTRNCDWFFAEHAVLIDTAGRYVQQESQPDVDAAEWLGFLDLLKKHRGRRALNGVIVAQSIDAFSEGDEAIKAHGRKIRRRLAELNERLEIRLPVYLMLTKADLIKGFEPFFGGLSTSAREQVWGTTFAPDARVDGKMVASEISLLATELERRLVPRLEDEDSLAARAEIFRFPAQVESLSEPIRLLVEQIFGESRYEDSAWLRGVYLTSATQEGAPIDRLTAALSSSFGLPPRRAMSSPRVEKRSFFLKNLLTEVIFREAGLGMFDPLAQRRRTWIWRGAAAASGAAVLLAGALFGLSYYDNRNAIAAQAGQLEALQAPLAPFAAAPAPVDAPDIDVALAAMDEVTNARTPPPSGIRDLVGPTASPELLRAQADSYNHALRNILEPRMVALLETTMWRQVRDPEFMLGALKTYRMMTGLSQMDADFAQSWWVNDLPEFAPVAPFPTPNAEEHQLAAIRRMTIDASYVAPDPALVAEALKSVCTISLPARAYKQLLADPAVSELKEWIPANFAGPNGSKVFARRSDKTMRVGLPGAFTYAGFHDVILDRLEDVAAQAALDRAVFAGGCEENSETSVSALSEDILKLYYEDFIAQWDSLLRDIRLAPLTDLNVASENLKDLSSADSALKRLVTAVVHETDLIRSDEEPAGDNKAASKGASKLLGKLGKVGKLAKAGAKLLPRAGSAAEVDMTGTLVAEHFKPLKSAVAEVDGQPPMLDAAVVALTALSNVLQTVTANPDPQDAIKKQGGLAELTGAVARQAQILPDPIDDWLGGIAGDTSGLTEKAVTSELNAIWRADILPFCQAALTNRYPFSPESAVDVNVRDFARLFGPGGLIDAFTNDHLISYVDTAKQPWTWRADMGLDSSALAAFEQARRIRDDLFPGGTGPLMSFTLEPKDLSPTVTRVTLNLDGQSLVYYNNATRPQPMTWPGKDGTGTISLAFQPIDGSPEVIVNETGSWAWLRLLTKGRFTATSLSDVYNLRLGAKSFYADFELKAASVENPYNLQMFKRFTCPQNI</sequence>
<reference evidence="5 6" key="1">
    <citation type="submission" date="2018-06" db="EMBL/GenBank/DDBJ databases">
        <authorList>
            <consortium name="Pathogen Informatics"/>
            <person name="Doyle S."/>
        </authorList>
    </citation>
    <scope>NUCLEOTIDE SEQUENCE [LARGE SCALE GENOMIC DNA]</scope>
    <source>
        <strain evidence="5 6">NCTC10684</strain>
    </source>
</reference>
<organism evidence="5 6">
    <name type="scientific">Aminobacter aminovorans</name>
    <name type="common">Chelatobacter heintzii</name>
    <dbReference type="NCBI Taxonomy" id="83263"/>
    <lineage>
        <taxon>Bacteria</taxon>
        <taxon>Pseudomonadati</taxon>
        <taxon>Pseudomonadota</taxon>
        <taxon>Alphaproteobacteria</taxon>
        <taxon>Hyphomicrobiales</taxon>
        <taxon>Phyllobacteriaceae</taxon>
        <taxon>Aminobacter</taxon>
    </lineage>
</organism>
<protein>
    <submittedName>
        <fullName evidence="5">Uncharacterized protein conserved in bacteria</fullName>
    </submittedName>
</protein>
<dbReference type="InterPro" id="IPR027417">
    <property type="entry name" value="P-loop_NTPase"/>
</dbReference>
<dbReference type="InterPro" id="IPR025743">
    <property type="entry name" value="TssM1_N"/>
</dbReference>
<dbReference type="NCBIfam" id="TIGR03348">
    <property type="entry name" value="VI_IcmF"/>
    <property type="match status" value="1"/>
</dbReference>
<evidence type="ECO:0000259" key="2">
    <source>
        <dbReference type="Pfam" id="PF06744"/>
    </source>
</evidence>
<name>A0A380WP62_AMIAI</name>
<evidence type="ECO:0000313" key="5">
    <source>
        <dbReference type="EMBL" id="SUU89954.1"/>
    </source>
</evidence>
<dbReference type="InterPro" id="IPR010623">
    <property type="entry name" value="IcmF_C"/>
</dbReference>
<evidence type="ECO:0000313" key="6">
    <source>
        <dbReference type="Proteomes" id="UP000254701"/>
    </source>
</evidence>
<evidence type="ECO:0000259" key="4">
    <source>
        <dbReference type="Pfam" id="PF14331"/>
    </source>
</evidence>
<dbReference type="OrthoDB" id="9758229at2"/>
<dbReference type="PANTHER" id="PTHR36153">
    <property type="entry name" value="INNER MEMBRANE PROTEIN-RELATED"/>
    <property type="match status" value="1"/>
</dbReference>
<keyword evidence="1" id="KW-0812">Transmembrane</keyword>
<dbReference type="PANTHER" id="PTHR36153:SF1">
    <property type="entry name" value="TYPE VI SECRETION SYSTEM COMPONENT TSSM1"/>
    <property type="match status" value="1"/>
</dbReference>
<evidence type="ECO:0000256" key="1">
    <source>
        <dbReference type="SAM" id="Phobius"/>
    </source>
</evidence>